<dbReference type="RefSeq" id="WP_014423182.1">
    <property type="nucleotide sequence ID" value="NC_017068.1"/>
</dbReference>
<organism evidence="3 4">
    <name type="scientific">Selenomonas ruminantium subsp. lactilytica (strain NBRC 103574 / TAM6421)</name>
    <dbReference type="NCBI Taxonomy" id="927704"/>
    <lineage>
        <taxon>Bacteria</taxon>
        <taxon>Bacillati</taxon>
        <taxon>Bacillota</taxon>
        <taxon>Negativicutes</taxon>
        <taxon>Selenomonadales</taxon>
        <taxon>Selenomonadaceae</taxon>
        <taxon>Selenomonas</taxon>
    </lineage>
</organism>
<dbReference type="Pfam" id="PF07811">
    <property type="entry name" value="TadE"/>
    <property type="match status" value="1"/>
</dbReference>
<feature type="transmembrane region" description="Helical" evidence="1">
    <location>
        <begin position="12"/>
        <end position="34"/>
    </location>
</feature>
<feature type="domain" description="TadE-like" evidence="2">
    <location>
        <begin position="6"/>
        <end position="48"/>
    </location>
</feature>
<gene>
    <name evidence="3" type="ordered locus">SELR_00270</name>
</gene>
<keyword evidence="1" id="KW-1133">Transmembrane helix</keyword>
<sequence>MKWQKGQSAVEFALVIPLFLLLILGMIYGGFVYADYLQYSTAVREAARDIAMQSADKRQTLIDGLNSNTGTVVGHYATPLTKLYRPQFSAELKSDPNNNNELRFVTVKVELTRDDSVLGALKPLPEELAPLQCTMPLEKEAASVNNSSP</sequence>
<dbReference type="HOGENOM" id="CLU_1748381_0_0_9"/>
<reference evidence="3 4" key="1">
    <citation type="submission" date="2011-10" db="EMBL/GenBank/DDBJ databases">
        <title>Whole genome sequence of Selenomonas ruminantium subsp. lactilytica TAM6421.</title>
        <authorList>
            <person name="Oguchi A."/>
            <person name="Ankai A."/>
            <person name="Kaneko J."/>
            <person name="Yamada-Narita S."/>
            <person name="Fukui S."/>
            <person name="Takahashi M."/>
            <person name="Onodera T."/>
            <person name="Kojima S."/>
            <person name="Fushimi T."/>
            <person name="Abe N."/>
            <person name="Kamio Y."/>
            <person name="Yamazaki S."/>
            <person name="Fujita N."/>
        </authorList>
    </citation>
    <scope>NUCLEOTIDE SEQUENCE [LARGE SCALE GENOMIC DNA]</scope>
    <source>
        <strain evidence="4">NBRC 103574 / TAM6421</strain>
    </source>
</reference>
<dbReference type="PATRIC" id="fig|927704.6.peg.29"/>
<evidence type="ECO:0000259" key="2">
    <source>
        <dbReference type="Pfam" id="PF07811"/>
    </source>
</evidence>
<evidence type="ECO:0000313" key="3">
    <source>
        <dbReference type="EMBL" id="BAL81735.1"/>
    </source>
</evidence>
<name>I0GLU8_SELRL</name>
<dbReference type="AlphaFoldDB" id="I0GLU8"/>
<proteinExistence type="predicted"/>
<protein>
    <recommendedName>
        <fullName evidence="2">TadE-like domain-containing protein</fullName>
    </recommendedName>
</protein>
<accession>I0GLU8</accession>
<dbReference type="eggNOG" id="COG4961">
    <property type="taxonomic scope" value="Bacteria"/>
</dbReference>
<dbReference type="InterPro" id="IPR012495">
    <property type="entry name" value="TadE-like_dom"/>
</dbReference>
<dbReference type="OrthoDB" id="1669311at2"/>
<keyword evidence="1" id="KW-0472">Membrane</keyword>
<keyword evidence="1" id="KW-0812">Transmembrane</keyword>
<evidence type="ECO:0000256" key="1">
    <source>
        <dbReference type="SAM" id="Phobius"/>
    </source>
</evidence>
<dbReference type="EMBL" id="AP012292">
    <property type="protein sequence ID" value="BAL81735.1"/>
    <property type="molecule type" value="Genomic_DNA"/>
</dbReference>
<evidence type="ECO:0000313" key="4">
    <source>
        <dbReference type="Proteomes" id="UP000007887"/>
    </source>
</evidence>
<dbReference type="Proteomes" id="UP000007887">
    <property type="component" value="Chromosome"/>
</dbReference>
<dbReference type="KEGG" id="sri:SELR_00270"/>